<feature type="region of interest" description="Disordered" evidence="3">
    <location>
        <begin position="1"/>
        <end position="35"/>
    </location>
</feature>
<dbReference type="PANTHER" id="PTHR14845:SF0">
    <property type="entry name" value="DUF4515 DOMAIN-CONTAINING PROTEIN"/>
    <property type="match status" value="1"/>
</dbReference>
<feature type="coiled-coil region" evidence="2">
    <location>
        <begin position="221"/>
        <end position="269"/>
    </location>
</feature>
<protein>
    <recommendedName>
        <fullName evidence="4">DUF4515 domain-containing protein</fullName>
    </recommendedName>
</protein>
<evidence type="ECO:0000256" key="2">
    <source>
        <dbReference type="SAM" id="Coils"/>
    </source>
</evidence>
<feature type="compositionally biased region" description="Basic residues" evidence="3">
    <location>
        <begin position="1"/>
        <end position="16"/>
    </location>
</feature>
<evidence type="ECO:0000313" key="5">
    <source>
        <dbReference type="EMBL" id="KAK6170516.1"/>
    </source>
</evidence>
<dbReference type="AlphaFoldDB" id="A0AAN8PDJ8"/>
<dbReference type="PANTHER" id="PTHR14845">
    <property type="entry name" value="COILED-COIL DOMAIN-CONTAINING 166"/>
    <property type="match status" value="1"/>
</dbReference>
<dbReference type="Pfam" id="PF14988">
    <property type="entry name" value="DUF4515"/>
    <property type="match status" value="1"/>
</dbReference>
<evidence type="ECO:0000313" key="6">
    <source>
        <dbReference type="Proteomes" id="UP001347796"/>
    </source>
</evidence>
<evidence type="ECO:0000256" key="1">
    <source>
        <dbReference type="ARBA" id="ARBA00023054"/>
    </source>
</evidence>
<name>A0AAN8PDJ8_PATCE</name>
<evidence type="ECO:0000256" key="3">
    <source>
        <dbReference type="SAM" id="MobiDB-lite"/>
    </source>
</evidence>
<proteinExistence type="predicted"/>
<sequence length="294" mass="34736">MPPKKKGKGKKGKKGKGSATPQNEKPKTPEPTEKEILLQEELEKVSSDLDNAKKRVEDLRMENDWLQQEAQKVRVESHEYMSYIEKKTSKRQTTIITLSDHNKQQIKNIKLEKQLMEEEYDEKKKALEGMLLEKQHLSEKTTQELTDLQEYKNLQTEQLNKIKELEKEVMQMRVKHSETIQDLKANFLEKKRNYEDDSTSRIQTLEKKANKEAVQCLTDHTDNIKTENRRLRRELLKLIQKTRALNDHNSDLEEQRKELLREQQYAEDLKYLRHARQKNAFKSCDTDSEAGTIS</sequence>
<accession>A0AAN8PDJ8</accession>
<dbReference type="InterPro" id="IPR032777">
    <property type="entry name" value="DUF4515"/>
</dbReference>
<comment type="caution">
    <text evidence="5">The sequence shown here is derived from an EMBL/GenBank/DDBJ whole genome shotgun (WGS) entry which is preliminary data.</text>
</comment>
<organism evidence="5 6">
    <name type="scientific">Patella caerulea</name>
    <name type="common">Rayed Mediterranean limpet</name>
    <dbReference type="NCBI Taxonomy" id="87958"/>
    <lineage>
        <taxon>Eukaryota</taxon>
        <taxon>Metazoa</taxon>
        <taxon>Spiralia</taxon>
        <taxon>Lophotrochozoa</taxon>
        <taxon>Mollusca</taxon>
        <taxon>Gastropoda</taxon>
        <taxon>Patellogastropoda</taxon>
        <taxon>Patelloidea</taxon>
        <taxon>Patellidae</taxon>
        <taxon>Patella</taxon>
    </lineage>
</organism>
<reference evidence="5 6" key="1">
    <citation type="submission" date="2024-01" db="EMBL/GenBank/DDBJ databases">
        <title>The genome of the rayed Mediterranean limpet Patella caerulea (Linnaeus, 1758).</title>
        <authorList>
            <person name="Anh-Thu Weber A."/>
            <person name="Halstead-Nussloch G."/>
        </authorList>
    </citation>
    <scope>NUCLEOTIDE SEQUENCE [LARGE SCALE GENOMIC DNA]</scope>
    <source>
        <strain evidence="5">AATW-2023a</strain>
        <tissue evidence="5">Whole specimen</tissue>
    </source>
</reference>
<keyword evidence="6" id="KW-1185">Reference proteome</keyword>
<feature type="compositionally biased region" description="Basic and acidic residues" evidence="3">
    <location>
        <begin position="24"/>
        <end position="35"/>
    </location>
</feature>
<feature type="domain" description="DUF4515" evidence="4">
    <location>
        <begin position="77"/>
        <end position="269"/>
    </location>
</feature>
<keyword evidence="1 2" id="KW-0175">Coiled coil</keyword>
<feature type="coiled-coil region" evidence="2">
    <location>
        <begin position="35"/>
        <end position="182"/>
    </location>
</feature>
<dbReference type="Proteomes" id="UP001347796">
    <property type="component" value="Unassembled WGS sequence"/>
</dbReference>
<dbReference type="EMBL" id="JAZGQO010000014">
    <property type="protein sequence ID" value="KAK6170516.1"/>
    <property type="molecule type" value="Genomic_DNA"/>
</dbReference>
<gene>
    <name evidence="5" type="ORF">SNE40_018892</name>
</gene>
<evidence type="ECO:0000259" key="4">
    <source>
        <dbReference type="Pfam" id="PF14988"/>
    </source>
</evidence>